<evidence type="ECO:0008006" key="4">
    <source>
        <dbReference type="Google" id="ProtNLM"/>
    </source>
</evidence>
<sequence>MPFLVSFPIFSTSCHLSTCYKKAGPLTRVILLPRLHFNLSVANALSHRSRRHIETTSTPPHSHADPHRHA</sequence>
<evidence type="ECO:0000256" key="1">
    <source>
        <dbReference type="SAM" id="MobiDB-lite"/>
    </source>
</evidence>
<protein>
    <recommendedName>
        <fullName evidence="4">Secreted protein</fullName>
    </recommendedName>
</protein>
<evidence type="ECO:0000313" key="3">
    <source>
        <dbReference type="Proteomes" id="UP001586593"/>
    </source>
</evidence>
<evidence type="ECO:0000313" key="2">
    <source>
        <dbReference type="EMBL" id="KAL1835619.1"/>
    </source>
</evidence>
<proteinExistence type="predicted"/>
<name>A0ABR3V1I5_9PEZI</name>
<dbReference type="Proteomes" id="UP001586593">
    <property type="component" value="Unassembled WGS sequence"/>
</dbReference>
<dbReference type="EMBL" id="JAZHXJ010003065">
    <property type="protein sequence ID" value="KAL1835619.1"/>
    <property type="molecule type" value="Genomic_DNA"/>
</dbReference>
<organism evidence="2 3">
    <name type="scientific">Phialemonium thermophilum</name>
    <dbReference type="NCBI Taxonomy" id="223376"/>
    <lineage>
        <taxon>Eukaryota</taxon>
        <taxon>Fungi</taxon>
        <taxon>Dikarya</taxon>
        <taxon>Ascomycota</taxon>
        <taxon>Pezizomycotina</taxon>
        <taxon>Sordariomycetes</taxon>
        <taxon>Sordariomycetidae</taxon>
        <taxon>Cephalothecales</taxon>
        <taxon>Cephalothecaceae</taxon>
        <taxon>Phialemonium</taxon>
    </lineage>
</organism>
<reference evidence="2 3" key="1">
    <citation type="journal article" date="2024" name="Commun. Biol.">
        <title>Comparative genomic analysis of thermophilic fungi reveals convergent evolutionary adaptations and gene losses.</title>
        <authorList>
            <person name="Steindorff A.S."/>
            <person name="Aguilar-Pontes M.V."/>
            <person name="Robinson A.J."/>
            <person name="Andreopoulos B."/>
            <person name="LaButti K."/>
            <person name="Kuo A."/>
            <person name="Mondo S."/>
            <person name="Riley R."/>
            <person name="Otillar R."/>
            <person name="Haridas S."/>
            <person name="Lipzen A."/>
            <person name="Grimwood J."/>
            <person name="Schmutz J."/>
            <person name="Clum A."/>
            <person name="Reid I.D."/>
            <person name="Moisan M.C."/>
            <person name="Butler G."/>
            <person name="Nguyen T.T.M."/>
            <person name="Dewar K."/>
            <person name="Conant G."/>
            <person name="Drula E."/>
            <person name="Henrissat B."/>
            <person name="Hansel C."/>
            <person name="Singer S."/>
            <person name="Hutchinson M.I."/>
            <person name="de Vries R.P."/>
            <person name="Natvig D.O."/>
            <person name="Powell A.J."/>
            <person name="Tsang A."/>
            <person name="Grigoriev I.V."/>
        </authorList>
    </citation>
    <scope>NUCLEOTIDE SEQUENCE [LARGE SCALE GENOMIC DNA]</scope>
    <source>
        <strain evidence="2 3">ATCC 24622</strain>
    </source>
</reference>
<gene>
    <name evidence="2" type="ORF">VTK73DRAFT_5500</name>
</gene>
<keyword evidence="3" id="KW-1185">Reference proteome</keyword>
<accession>A0ABR3V1I5</accession>
<comment type="caution">
    <text evidence="2">The sequence shown here is derived from an EMBL/GenBank/DDBJ whole genome shotgun (WGS) entry which is preliminary data.</text>
</comment>
<feature type="region of interest" description="Disordered" evidence="1">
    <location>
        <begin position="47"/>
        <end position="70"/>
    </location>
</feature>